<dbReference type="Proteomes" id="UP000198280">
    <property type="component" value="Unassembled WGS sequence"/>
</dbReference>
<dbReference type="RefSeq" id="WP_089223746.1">
    <property type="nucleotide sequence ID" value="NZ_FZOF01000005.1"/>
</dbReference>
<reference evidence="2 3" key="1">
    <citation type="submission" date="2017-06" db="EMBL/GenBank/DDBJ databases">
        <authorList>
            <person name="Kim H.J."/>
            <person name="Triplett B.A."/>
        </authorList>
    </citation>
    <scope>NUCLEOTIDE SEQUENCE [LARGE SCALE GENOMIC DNA]</scope>
    <source>
        <strain evidence="2 3">CGMCC 4.1858</strain>
    </source>
</reference>
<name>A0A239DVS9_9ACTN</name>
<keyword evidence="3" id="KW-1185">Reference proteome</keyword>
<gene>
    <name evidence="2" type="ORF">SAMN05216252_105176</name>
</gene>
<organism evidence="2 3">
    <name type="scientific">Actinacidiphila glaucinigra</name>
    <dbReference type="NCBI Taxonomy" id="235986"/>
    <lineage>
        <taxon>Bacteria</taxon>
        <taxon>Bacillati</taxon>
        <taxon>Actinomycetota</taxon>
        <taxon>Actinomycetes</taxon>
        <taxon>Kitasatosporales</taxon>
        <taxon>Streptomycetaceae</taxon>
        <taxon>Actinacidiphila</taxon>
    </lineage>
</organism>
<sequence>MSNQTTTHHGPAGPGPDSGPQETGIDGLAHLVDDLAQAMATTPEAVLAGMSDDVLNALFRLHVQEEPAHGPRPDGVLEPGRNRATR</sequence>
<evidence type="ECO:0000313" key="2">
    <source>
        <dbReference type="EMBL" id="SNS36349.1"/>
    </source>
</evidence>
<evidence type="ECO:0000256" key="1">
    <source>
        <dbReference type="SAM" id="MobiDB-lite"/>
    </source>
</evidence>
<dbReference type="AlphaFoldDB" id="A0A239DVS9"/>
<dbReference type="EMBL" id="FZOF01000005">
    <property type="protein sequence ID" value="SNS36349.1"/>
    <property type="molecule type" value="Genomic_DNA"/>
</dbReference>
<accession>A0A239DVS9</accession>
<proteinExistence type="predicted"/>
<feature type="region of interest" description="Disordered" evidence="1">
    <location>
        <begin position="64"/>
        <end position="86"/>
    </location>
</feature>
<feature type="region of interest" description="Disordered" evidence="1">
    <location>
        <begin position="1"/>
        <end position="26"/>
    </location>
</feature>
<protein>
    <submittedName>
        <fullName evidence="2">Uncharacterized protein</fullName>
    </submittedName>
</protein>
<evidence type="ECO:0000313" key="3">
    <source>
        <dbReference type="Proteomes" id="UP000198280"/>
    </source>
</evidence>